<dbReference type="InterPro" id="IPR037069">
    <property type="entry name" value="AcylCoA_DH/ox_N_sf"/>
</dbReference>
<dbReference type="EMBL" id="RCHR01000002">
    <property type="protein sequence ID" value="RLL46861.1"/>
    <property type="molecule type" value="Genomic_DNA"/>
</dbReference>
<evidence type="ECO:0000259" key="7">
    <source>
        <dbReference type="Pfam" id="PF02771"/>
    </source>
</evidence>
<evidence type="ECO:0000256" key="4">
    <source>
        <dbReference type="ARBA" id="ARBA00022827"/>
    </source>
</evidence>
<proteinExistence type="inferred from homology"/>
<dbReference type="PANTHER" id="PTHR43884">
    <property type="entry name" value="ACYL-COA DEHYDROGENASE"/>
    <property type="match status" value="1"/>
</dbReference>
<evidence type="ECO:0000259" key="6">
    <source>
        <dbReference type="Pfam" id="PF00441"/>
    </source>
</evidence>
<protein>
    <submittedName>
        <fullName evidence="8">Acyl-CoA dehydrogenase</fullName>
    </submittedName>
</protein>
<dbReference type="AlphaFoldDB" id="A0A498DFZ0"/>
<dbReference type="GO" id="GO:0050660">
    <property type="term" value="F:flavin adenine dinucleotide binding"/>
    <property type="evidence" value="ECO:0007669"/>
    <property type="project" value="InterPro"/>
</dbReference>
<dbReference type="RefSeq" id="WP_121522112.1">
    <property type="nucleotide sequence ID" value="NZ_RCHR01000002.1"/>
</dbReference>
<feature type="domain" description="Acyl-CoA dehydrogenase/oxidase C-terminal" evidence="6">
    <location>
        <begin position="225"/>
        <end position="371"/>
    </location>
</feature>
<dbReference type="Gene3D" id="1.20.140.10">
    <property type="entry name" value="Butyryl-CoA Dehydrogenase, subunit A, domain 3"/>
    <property type="match status" value="1"/>
</dbReference>
<reference evidence="8 9" key="1">
    <citation type="submission" date="2018-10" db="EMBL/GenBank/DDBJ databases">
        <title>Oceanobacillus sp. YLB-02 draft genome.</title>
        <authorList>
            <person name="Yu L."/>
        </authorList>
    </citation>
    <scope>NUCLEOTIDE SEQUENCE [LARGE SCALE GENOMIC DNA]</scope>
    <source>
        <strain evidence="8 9">YLB-02</strain>
    </source>
</reference>
<gene>
    <name evidence="8" type="ORF">D8M04_06585</name>
</gene>
<dbReference type="InterPro" id="IPR009100">
    <property type="entry name" value="AcylCoA_DH/oxidase_NM_dom_sf"/>
</dbReference>
<dbReference type="OrthoDB" id="7328575at2"/>
<evidence type="ECO:0000313" key="9">
    <source>
        <dbReference type="Proteomes" id="UP000270219"/>
    </source>
</evidence>
<dbReference type="Gene3D" id="2.40.110.10">
    <property type="entry name" value="Butyryl-CoA Dehydrogenase, subunit A, domain 2"/>
    <property type="match status" value="1"/>
</dbReference>
<evidence type="ECO:0000313" key="8">
    <source>
        <dbReference type="EMBL" id="RLL46861.1"/>
    </source>
</evidence>
<evidence type="ECO:0000256" key="1">
    <source>
        <dbReference type="ARBA" id="ARBA00001974"/>
    </source>
</evidence>
<keyword evidence="5" id="KW-0560">Oxidoreductase</keyword>
<dbReference type="InterPro" id="IPR036250">
    <property type="entry name" value="AcylCo_DH-like_C"/>
</dbReference>
<dbReference type="PANTHER" id="PTHR43884:SF20">
    <property type="entry name" value="ACYL-COA DEHYDROGENASE FADE28"/>
    <property type="match status" value="1"/>
</dbReference>
<sequence>MEFALNEEQQVFQRSTQQFLKSKGDLEIPREYSEGKEEVLDDLWIGLAELGYMGITVSESYGGLGMGPLTLVPILEEMGRAVIPGPYIETVAFAAPLIEKYGSAEQKEKYLEQLASGNRKFTVALLEGNGELSPTNINVLATQKDNEYVLDGEKILVSHADFADTLIVPVRTGNNEQDISLLIVDCDSSTLQMEKQISMDESRKMIKVSFNEVAVPKLQLLGDENTGWEILQDGIQGLNTAWCSNMVGGLDRIVEIATEYANTREQFGQPIGRFQAVKHKIVEMKMNLETARSLAYYAAWALENNTEDVVEAIAMARSLITESFIQSASDNIQVHGGMGFTWEFDCHLFLKRAKSLENYLGSPEDYREQVVSELVGNKESLILER</sequence>
<name>A0A498DFZ0_9BACI</name>
<dbReference type="InterPro" id="IPR046373">
    <property type="entry name" value="Acyl-CoA_Oxase/DH_mid-dom_sf"/>
</dbReference>
<dbReference type="Proteomes" id="UP000270219">
    <property type="component" value="Unassembled WGS sequence"/>
</dbReference>
<dbReference type="SUPFAM" id="SSF47203">
    <property type="entry name" value="Acyl-CoA dehydrogenase C-terminal domain-like"/>
    <property type="match status" value="1"/>
</dbReference>
<feature type="domain" description="Acyl-CoA dehydrogenase/oxidase N-terminal" evidence="7">
    <location>
        <begin position="6"/>
        <end position="117"/>
    </location>
</feature>
<evidence type="ECO:0000256" key="5">
    <source>
        <dbReference type="ARBA" id="ARBA00023002"/>
    </source>
</evidence>
<dbReference type="Pfam" id="PF02771">
    <property type="entry name" value="Acyl-CoA_dh_N"/>
    <property type="match status" value="1"/>
</dbReference>
<dbReference type="InterPro" id="IPR013786">
    <property type="entry name" value="AcylCoA_DH/ox_N"/>
</dbReference>
<dbReference type="InterPro" id="IPR009075">
    <property type="entry name" value="AcylCo_DH/oxidase_C"/>
</dbReference>
<keyword evidence="3" id="KW-0285">Flavoprotein</keyword>
<comment type="similarity">
    <text evidence="2">Belongs to the acyl-CoA dehydrogenase family.</text>
</comment>
<keyword evidence="4" id="KW-0274">FAD</keyword>
<organism evidence="8 9">
    <name type="scientific">Oceanobacillus piezotolerans</name>
    <dbReference type="NCBI Taxonomy" id="2448030"/>
    <lineage>
        <taxon>Bacteria</taxon>
        <taxon>Bacillati</taxon>
        <taxon>Bacillota</taxon>
        <taxon>Bacilli</taxon>
        <taxon>Bacillales</taxon>
        <taxon>Bacillaceae</taxon>
        <taxon>Oceanobacillus</taxon>
    </lineage>
</organism>
<dbReference type="Gene3D" id="1.10.540.10">
    <property type="entry name" value="Acyl-CoA dehydrogenase/oxidase, N-terminal domain"/>
    <property type="match status" value="1"/>
</dbReference>
<dbReference type="CDD" id="cd00567">
    <property type="entry name" value="ACAD"/>
    <property type="match status" value="1"/>
</dbReference>
<dbReference type="GO" id="GO:0003995">
    <property type="term" value="F:acyl-CoA dehydrogenase activity"/>
    <property type="evidence" value="ECO:0007669"/>
    <property type="project" value="TreeGrafter"/>
</dbReference>
<accession>A0A498DFZ0</accession>
<dbReference type="Pfam" id="PF00441">
    <property type="entry name" value="Acyl-CoA_dh_1"/>
    <property type="match status" value="1"/>
</dbReference>
<keyword evidence="9" id="KW-1185">Reference proteome</keyword>
<evidence type="ECO:0000256" key="3">
    <source>
        <dbReference type="ARBA" id="ARBA00022630"/>
    </source>
</evidence>
<comment type="cofactor">
    <cofactor evidence="1">
        <name>FAD</name>
        <dbReference type="ChEBI" id="CHEBI:57692"/>
    </cofactor>
</comment>
<evidence type="ECO:0000256" key="2">
    <source>
        <dbReference type="ARBA" id="ARBA00009347"/>
    </source>
</evidence>
<comment type="caution">
    <text evidence="8">The sequence shown here is derived from an EMBL/GenBank/DDBJ whole genome shotgun (WGS) entry which is preliminary data.</text>
</comment>
<dbReference type="SUPFAM" id="SSF56645">
    <property type="entry name" value="Acyl-CoA dehydrogenase NM domain-like"/>
    <property type="match status" value="1"/>
</dbReference>